<evidence type="ECO:0000256" key="1">
    <source>
        <dbReference type="SAM" id="MobiDB-lite"/>
    </source>
</evidence>
<reference evidence="3" key="1">
    <citation type="journal article" date="2019" name="Int. J. Syst. Evol. Microbiol.">
        <title>The Global Catalogue of Microorganisms (GCM) 10K type strain sequencing project: providing services to taxonomists for standard genome sequencing and annotation.</title>
        <authorList>
            <consortium name="The Broad Institute Genomics Platform"/>
            <consortium name="The Broad Institute Genome Sequencing Center for Infectious Disease"/>
            <person name="Wu L."/>
            <person name="Ma J."/>
        </authorList>
    </citation>
    <scope>NUCLEOTIDE SEQUENCE [LARGE SCALE GENOMIC DNA]</scope>
    <source>
        <strain evidence="3">CCM 7043</strain>
    </source>
</reference>
<feature type="region of interest" description="Disordered" evidence="1">
    <location>
        <begin position="127"/>
        <end position="151"/>
    </location>
</feature>
<dbReference type="Proteomes" id="UP001597114">
    <property type="component" value="Unassembled WGS sequence"/>
</dbReference>
<feature type="region of interest" description="Disordered" evidence="1">
    <location>
        <begin position="992"/>
        <end position="1018"/>
    </location>
</feature>
<dbReference type="EMBL" id="JBHUCO010000080">
    <property type="protein sequence ID" value="MFD1524319.1"/>
    <property type="molecule type" value="Genomic_DNA"/>
</dbReference>
<name>A0ABW4FCM8_9PSEU</name>
<feature type="compositionally biased region" description="Polar residues" evidence="1">
    <location>
        <begin position="127"/>
        <end position="142"/>
    </location>
</feature>
<feature type="compositionally biased region" description="Low complexity" evidence="1">
    <location>
        <begin position="357"/>
        <end position="374"/>
    </location>
</feature>
<feature type="compositionally biased region" description="Low complexity" evidence="1">
    <location>
        <begin position="11"/>
        <end position="23"/>
    </location>
</feature>
<evidence type="ECO:0000313" key="3">
    <source>
        <dbReference type="Proteomes" id="UP001597114"/>
    </source>
</evidence>
<feature type="compositionally biased region" description="Polar residues" evidence="1">
    <location>
        <begin position="993"/>
        <end position="1014"/>
    </location>
</feature>
<organism evidence="2 3">
    <name type="scientific">Pseudonocardia yunnanensis</name>
    <dbReference type="NCBI Taxonomy" id="58107"/>
    <lineage>
        <taxon>Bacteria</taxon>
        <taxon>Bacillati</taxon>
        <taxon>Actinomycetota</taxon>
        <taxon>Actinomycetes</taxon>
        <taxon>Pseudonocardiales</taxon>
        <taxon>Pseudonocardiaceae</taxon>
        <taxon>Pseudonocardia</taxon>
    </lineage>
</organism>
<sequence>MADIIAEKQNTTAEQLATQAEQAEQAAADAARVVRRADATDEQKKAATDAAQAAIQARQAATDAADLAARPVTDAPATLSQSGASAQCAGIGCAAVTTGGTDGTPGRAQTTAGCAAAESGCLVSSDATASAQRDSGQSTGTGKNAKPIPGVSGAGQAASQIVCPEAGCTGFATGTTAVASGPNGRQSRSSATGETRCVGTTACQAQILATTETSTTAPGAKAGERFAVTSASVTAACDDGTATGCATRASSETTAVGGPAVRANSSATCAAAGVCQVGTSGYAADRVAQVSADCTGIACRTHTEGSAQAAAPGGTTTATSRTDCTAGAGGRCTGASGVGATADGSEASAACQGGDGSTCRQSYSSTSSASSRTAGNRAAANARCGGTGGAGSGWCATSASAQTDSGGAIAAAACQGSAGSNCTYSYRASSSASGAAGGASARAHASGSGSGTVGGGYVATSAAVSVRPGSAQASASCTGSAGVSCSHSYSARASASAAYGGNRASASASGSGGGGTGAGGVAVSAHASAGPGYATASASCSGAANCGHSYSARASASAAYGSNRAYANASGSGGGGQGGGGVAVSAHASAGPGYATAGASCSGAANCRHSYSARASASAAYGSNRAYANASGSGGGGQGGGGVSVSAQASAGPGYASAGASCSGAANCRYSYSASASGSASYDDGTHRSWAHASASGSGGGSGPGGGGLSVWAQARAGKGYANASAGCSGAANCAVSYSSHAEASKTVGGQHGEAWANCSGGGSGGSCGSYATVEVDAEHATAQAGCSGTGACSTHYATRSASSAAGPGISGNSGGNCSGGGASGGFCGTGSTAHYDPKTGKLELTSYCATKGGSCSRYANLDIDAASPNGELTGKGQVRCSGGVGSCGIAGVAKYEPAGKDAKGNPVPPTLVIGTGCETTGGGSCTQTSRADAKIASPDGKITGTATSQCAGTTGWCSTVVGGGFDQEAGRIDAYADCTGGGAGKCSKSETHFTGQVSGPGQATPDGPTNGTVSGDGRADCVKTSGVCSVSGEFKYVPAGYEKDKDGKQVLVPARVNVQTSCYPKGAGCSQEAHVSGEVTQQSKDAKHTGRAIADCAGAGGTCALTGSVAYNAETGRVEAFTDCSVADGAVCSRSETHTEAWAQSPDGKVTGTGKSDCVQPGGGGSCSSVSVAKYQAEYTKYPPKCTSPNGCFQAPPTTVPEQVASGAGCEASGADGGAAACSYTFSATGKREATGDDGRLSGAAGANCSDSGSTGSGACSVAASVKVNAEQHKVDVVTWCQGSEGISCSYSGKASADHESGKSNAASGKSCGQASAGSCSLSVSAFAAGGDQERQGQAVASGFCEDSNNSCSGEFRTHVDSNRDTLADCHSSGSGLCFGFATPKTARSGGEVEDGGTLYLHSKAPGREENTQCSKASPCGEAWVEELGGKYSVLDVETKKSPGGFFKNLGRDAGSVVVHAVPGLVTSVGTELKSWVTAEGLGDGLGGYAEKRPFTGGIAQGAVNFWDRWSGGGDPGKAGDDYYFAPVSTLLEDVGTVALVAAGSGAIIKGVSLGAKAAGALAADSAATTGLRGALTSAGRMAERAVPKLDVAAARTFRVANATGNVAFAPYKLNFAVGRAVVGGVSKGVVAPAARAASAGSAALRNRGVAAVE</sequence>
<evidence type="ECO:0000313" key="2">
    <source>
        <dbReference type="EMBL" id="MFD1524319.1"/>
    </source>
</evidence>
<feature type="region of interest" description="Disordered" evidence="1">
    <location>
        <begin position="1"/>
        <end position="23"/>
    </location>
</feature>
<dbReference type="RefSeq" id="WP_379659479.1">
    <property type="nucleotide sequence ID" value="NZ_JBHUCO010000080.1"/>
</dbReference>
<gene>
    <name evidence="2" type="ORF">ACFSJD_42995</name>
</gene>
<feature type="non-terminal residue" evidence="2">
    <location>
        <position position="1655"/>
    </location>
</feature>
<protein>
    <submittedName>
        <fullName evidence="2">Uncharacterized protein</fullName>
    </submittedName>
</protein>
<comment type="caution">
    <text evidence="2">The sequence shown here is derived from an EMBL/GenBank/DDBJ whole genome shotgun (WGS) entry which is preliminary data.</text>
</comment>
<keyword evidence="3" id="KW-1185">Reference proteome</keyword>
<feature type="region of interest" description="Disordered" evidence="1">
    <location>
        <begin position="683"/>
        <end position="702"/>
    </location>
</feature>
<feature type="region of interest" description="Disordered" evidence="1">
    <location>
        <begin position="353"/>
        <end position="374"/>
    </location>
</feature>
<proteinExistence type="predicted"/>
<accession>A0ABW4FCM8</accession>